<proteinExistence type="predicted"/>
<dbReference type="STRING" id="83767.SAMN05660652_03761"/>
<dbReference type="AlphaFoldDB" id="A0A1G8M4Q3"/>
<evidence type="ECO:0000256" key="7">
    <source>
        <dbReference type="SAM" id="Phobius"/>
    </source>
</evidence>
<name>A0A1G8M4Q3_9RHOO</name>
<evidence type="ECO:0000256" key="6">
    <source>
        <dbReference type="SAM" id="MobiDB-lite"/>
    </source>
</evidence>
<keyword evidence="3 7" id="KW-0812">Transmembrane</keyword>
<organism evidence="8 9">
    <name type="scientific">Propionivibrio dicarboxylicus</name>
    <dbReference type="NCBI Taxonomy" id="83767"/>
    <lineage>
        <taxon>Bacteria</taxon>
        <taxon>Pseudomonadati</taxon>
        <taxon>Pseudomonadota</taxon>
        <taxon>Betaproteobacteria</taxon>
        <taxon>Rhodocyclales</taxon>
        <taxon>Rhodocyclaceae</taxon>
        <taxon>Propionivibrio</taxon>
    </lineage>
</organism>
<evidence type="ECO:0000256" key="3">
    <source>
        <dbReference type="ARBA" id="ARBA00022692"/>
    </source>
</evidence>
<evidence type="ECO:0000256" key="2">
    <source>
        <dbReference type="ARBA" id="ARBA00022475"/>
    </source>
</evidence>
<keyword evidence="5 7" id="KW-0472">Membrane</keyword>
<keyword evidence="9" id="KW-1185">Reference proteome</keyword>
<dbReference type="InterPro" id="IPR005899">
    <property type="entry name" value="Na_pump_deCOase"/>
</dbReference>
<gene>
    <name evidence="8" type="ORF">SAMN05660652_03761</name>
</gene>
<evidence type="ECO:0000313" key="8">
    <source>
        <dbReference type="EMBL" id="SDI62929.1"/>
    </source>
</evidence>
<evidence type="ECO:0000256" key="5">
    <source>
        <dbReference type="ARBA" id="ARBA00023136"/>
    </source>
</evidence>
<dbReference type="OrthoDB" id="5148111at2"/>
<protein>
    <submittedName>
        <fullName evidence="8">Oxaloacetate decarboxylase, gamma chain</fullName>
    </submittedName>
</protein>
<dbReference type="GO" id="GO:0015081">
    <property type="term" value="F:sodium ion transmembrane transporter activity"/>
    <property type="evidence" value="ECO:0007669"/>
    <property type="project" value="InterPro"/>
</dbReference>
<feature type="region of interest" description="Disordered" evidence="6">
    <location>
        <begin position="109"/>
        <end position="132"/>
    </location>
</feature>
<sequence length="132" mass="14192">MENLGWGLQMTVLGMGLVFSLLALLWVLLTLVLKLDKEEVEEVSGIEATDEAEAIAAVADDAVGAQTPESHTVHGMAADLVSAIAIAVMKHKMILRGEAAPMMRTAWPGTQPSRWASAGRVRQTNTWTPRGK</sequence>
<dbReference type="EMBL" id="FNCY01000024">
    <property type="protein sequence ID" value="SDI62929.1"/>
    <property type="molecule type" value="Genomic_DNA"/>
</dbReference>
<dbReference type="GO" id="GO:0005886">
    <property type="term" value="C:plasma membrane"/>
    <property type="evidence" value="ECO:0007669"/>
    <property type="project" value="UniProtKB-SubCell"/>
</dbReference>
<evidence type="ECO:0000313" key="9">
    <source>
        <dbReference type="Proteomes" id="UP000198607"/>
    </source>
</evidence>
<feature type="compositionally biased region" description="Polar residues" evidence="6">
    <location>
        <begin position="122"/>
        <end position="132"/>
    </location>
</feature>
<keyword evidence="4 7" id="KW-1133">Transmembrane helix</keyword>
<accession>A0A1G8M4Q3</accession>
<dbReference type="Proteomes" id="UP000198607">
    <property type="component" value="Unassembled WGS sequence"/>
</dbReference>
<evidence type="ECO:0000256" key="4">
    <source>
        <dbReference type="ARBA" id="ARBA00022989"/>
    </source>
</evidence>
<comment type="subcellular location">
    <subcellularLocation>
        <location evidence="1">Cell membrane</location>
    </subcellularLocation>
</comment>
<dbReference type="GO" id="GO:0036376">
    <property type="term" value="P:sodium ion export across plasma membrane"/>
    <property type="evidence" value="ECO:0007669"/>
    <property type="project" value="InterPro"/>
</dbReference>
<feature type="transmembrane region" description="Helical" evidence="7">
    <location>
        <begin position="12"/>
        <end position="33"/>
    </location>
</feature>
<reference evidence="8 9" key="1">
    <citation type="submission" date="2016-10" db="EMBL/GenBank/DDBJ databases">
        <authorList>
            <person name="de Groot N.N."/>
        </authorList>
    </citation>
    <scope>NUCLEOTIDE SEQUENCE [LARGE SCALE GENOMIC DNA]</scope>
    <source>
        <strain evidence="8 9">DSM 5885</strain>
    </source>
</reference>
<evidence type="ECO:0000256" key="1">
    <source>
        <dbReference type="ARBA" id="ARBA00004236"/>
    </source>
</evidence>
<dbReference type="Pfam" id="PF04277">
    <property type="entry name" value="OAD_gamma"/>
    <property type="match status" value="1"/>
</dbReference>
<keyword evidence="2" id="KW-1003">Cell membrane</keyword>